<feature type="region of interest" description="Disordered" evidence="1">
    <location>
        <begin position="694"/>
        <end position="737"/>
    </location>
</feature>
<evidence type="ECO:0000256" key="2">
    <source>
        <dbReference type="SAM" id="Phobius"/>
    </source>
</evidence>
<keyword evidence="2" id="KW-0812">Transmembrane</keyword>
<keyword evidence="2" id="KW-1133">Transmembrane helix</keyword>
<dbReference type="RefSeq" id="WP_282765427.1">
    <property type="nucleotide sequence ID" value="NZ_JASCTH010000030.1"/>
</dbReference>
<evidence type="ECO:0000256" key="1">
    <source>
        <dbReference type="SAM" id="MobiDB-lite"/>
    </source>
</evidence>
<gene>
    <name evidence="3" type="ORF">QLQ12_36620</name>
</gene>
<organism evidence="3 4">
    <name type="scientific">Actinoplanes sandaracinus</name>
    <dbReference type="NCBI Taxonomy" id="3045177"/>
    <lineage>
        <taxon>Bacteria</taxon>
        <taxon>Bacillati</taxon>
        <taxon>Actinomycetota</taxon>
        <taxon>Actinomycetes</taxon>
        <taxon>Micromonosporales</taxon>
        <taxon>Micromonosporaceae</taxon>
        <taxon>Actinoplanes</taxon>
    </lineage>
</organism>
<keyword evidence="2" id="KW-0472">Membrane</keyword>
<reference evidence="3 4" key="1">
    <citation type="submission" date="2023-05" db="EMBL/GenBank/DDBJ databases">
        <title>Actinoplanes sp. NEAU-A12 genome sequencing.</title>
        <authorList>
            <person name="Wang Z.-S."/>
        </authorList>
    </citation>
    <scope>NUCLEOTIDE SEQUENCE [LARGE SCALE GENOMIC DNA]</scope>
    <source>
        <strain evidence="3 4">NEAU-A12</strain>
    </source>
</reference>
<evidence type="ECO:0000313" key="4">
    <source>
        <dbReference type="Proteomes" id="UP001241758"/>
    </source>
</evidence>
<protein>
    <recommendedName>
        <fullName evidence="5">DUF2207 domain-containing protein</fullName>
    </recommendedName>
</protein>
<evidence type="ECO:0000313" key="3">
    <source>
        <dbReference type="EMBL" id="MDI6104131.1"/>
    </source>
</evidence>
<sequence>MTEWDADARQVLITDGNAYVDTQIGVLHGDAHIYQVAGNATPEEQFRVAVNYLHGGLPDEARRRIRTAVMESGLRSAEVAYRWTLAVLSGRRLADLDADDFAALDHAFAMAEDQPSGRFWRCTAVIQRFVGALSDIGPDGRPNPLSCAEAMRCHAELPENDRVEIERHLDQFLAHILEDDAEQHNSERVRAARMAGDRRTRVPKFFEPDPAPPVRKVPVPTPPGTAWRPLAAAAGIALFALWVLLAALAEVSVLAVLLVPVLLGTGGWYAGRHLMERAYLRSRRDAKEAELVRGERSAIERPGNSAPEEGFTETVTAMIDAAFSQRQPADHRRDAFWRETWGLRAALHGDLVDLYAFSGLPAASVAWLVNHHADDIARRWKAGGLDDFRHDRATAPMAPPAFLGGLTALVGAAVISVLTLLGSQFFALLLTAGMLYAAARVGRHGAMVLYGERRRIALDTAEFDRRWEAEQTAHQRRVAWLADRPTDVEMGQWLALDLAYFKRGAMVESRLTSQEVFTHVILTEAAPGTVRARFVGGPFRHSAYTVLLFLLTGGGVRKVQARLEFASGKFVGEQRENFQYRSIVTAKVKEVSVRFDDGQPRVLSDDAEAVQRDKVVRREALELALFDGSKIRVLVDHFGAETIDRLRESPEDLAGLARESSGVSGALRVLEAVAGEGKEWIALELGRTYRRLARRRSMPSAEQTRRITVPPTPRGPHHRQAPGETPGTAVRHRRSGP</sequence>
<keyword evidence="4" id="KW-1185">Reference proteome</keyword>
<comment type="caution">
    <text evidence="3">The sequence shown here is derived from an EMBL/GenBank/DDBJ whole genome shotgun (WGS) entry which is preliminary data.</text>
</comment>
<name>A0ABT6WWL1_9ACTN</name>
<proteinExistence type="predicted"/>
<accession>A0ABT6WWL1</accession>
<evidence type="ECO:0008006" key="5">
    <source>
        <dbReference type="Google" id="ProtNLM"/>
    </source>
</evidence>
<dbReference type="Proteomes" id="UP001241758">
    <property type="component" value="Unassembled WGS sequence"/>
</dbReference>
<dbReference type="EMBL" id="JASCTH010000030">
    <property type="protein sequence ID" value="MDI6104131.1"/>
    <property type="molecule type" value="Genomic_DNA"/>
</dbReference>
<feature type="transmembrane region" description="Helical" evidence="2">
    <location>
        <begin position="225"/>
        <end position="245"/>
    </location>
</feature>
<feature type="transmembrane region" description="Helical" evidence="2">
    <location>
        <begin position="397"/>
        <end position="415"/>
    </location>
</feature>
<feature type="transmembrane region" description="Helical" evidence="2">
    <location>
        <begin position="251"/>
        <end position="271"/>
    </location>
</feature>